<evidence type="ECO:0000313" key="2">
    <source>
        <dbReference type="EMBL" id="JAD14390.1"/>
    </source>
</evidence>
<sequence>MFSQHCTVVLLCYLVNIGICLIIIGGTTEMPFSLPM</sequence>
<organism evidence="2">
    <name type="scientific">Arundo donax</name>
    <name type="common">Giant reed</name>
    <name type="synonym">Donax arundinaceus</name>
    <dbReference type="NCBI Taxonomy" id="35708"/>
    <lineage>
        <taxon>Eukaryota</taxon>
        <taxon>Viridiplantae</taxon>
        <taxon>Streptophyta</taxon>
        <taxon>Embryophyta</taxon>
        <taxon>Tracheophyta</taxon>
        <taxon>Spermatophyta</taxon>
        <taxon>Magnoliopsida</taxon>
        <taxon>Liliopsida</taxon>
        <taxon>Poales</taxon>
        <taxon>Poaceae</taxon>
        <taxon>PACMAD clade</taxon>
        <taxon>Arundinoideae</taxon>
        <taxon>Arundineae</taxon>
        <taxon>Arundo</taxon>
    </lineage>
</organism>
<dbReference type="EMBL" id="GBRH01283505">
    <property type="protein sequence ID" value="JAD14390.1"/>
    <property type="molecule type" value="Transcribed_RNA"/>
</dbReference>
<reference evidence="2" key="2">
    <citation type="journal article" date="2015" name="Data Brief">
        <title>Shoot transcriptome of the giant reed, Arundo donax.</title>
        <authorList>
            <person name="Barrero R.A."/>
            <person name="Guerrero F.D."/>
            <person name="Moolhuijzen P."/>
            <person name="Goolsby J.A."/>
            <person name="Tidwell J."/>
            <person name="Bellgard S.E."/>
            <person name="Bellgard M.I."/>
        </authorList>
    </citation>
    <scope>NUCLEOTIDE SEQUENCE</scope>
    <source>
        <tissue evidence="2">Shoot tissue taken approximately 20 cm above the soil surface</tissue>
    </source>
</reference>
<feature type="transmembrane region" description="Helical" evidence="1">
    <location>
        <begin position="7"/>
        <end position="26"/>
    </location>
</feature>
<proteinExistence type="predicted"/>
<keyword evidence="1" id="KW-1133">Transmembrane helix</keyword>
<keyword evidence="1" id="KW-0472">Membrane</keyword>
<evidence type="ECO:0000256" key="1">
    <source>
        <dbReference type="SAM" id="Phobius"/>
    </source>
</evidence>
<reference evidence="2" key="1">
    <citation type="submission" date="2014-09" db="EMBL/GenBank/DDBJ databases">
        <authorList>
            <person name="Magalhaes I.L.F."/>
            <person name="Oliveira U."/>
            <person name="Santos F.R."/>
            <person name="Vidigal T.H.D.A."/>
            <person name="Brescovit A.D."/>
            <person name="Santos A.J."/>
        </authorList>
    </citation>
    <scope>NUCLEOTIDE SEQUENCE</scope>
    <source>
        <tissue evidence="2">Shoot tissue taken approximately 20 cm above the soil surface</tissue>
    </source>
</reference>
<name>A0A0A8XPD4_ARUDO</name>
<protein>
    <submittedName>
        <fullName evidence="2">CHR929</fullName>
    </submittedName>
</protein>
<dbReference type="AlphaFoldDB" id="A0A0A8XPD4"/>
<keyword evidence="1" id="KW-0812">Transmembrane</keyword>
<accession>A0A0A8XPD4</accession>